<reference evidence="1" key="2">
    <citation type="submission" date="2016-06" db="EMBL/GenBank/DDBJ databases">
        <title>The genome of a short-lived fish provides insights into sex chromosome evolution and the genetic control of aging.</title>
        <authorList>
            <person name="Reichwald K."/>
            <person name="Felder M."/>
            <person name="Petzold A."/>
            <person name="Koch P."/>
            <person name="Groth M."/>
            <person name="Platzer M."/>
        </authorList>
    </citation>
    <scope>NUCLEOTIDE SEQUENCE</scope>
    <source>
        <tissue evidence="1">Brain</tissue>
    </source>
</reference>
<organism evidence="1">
    <name type="scientific">Iconisemion striatum</name>
    <dbReference type="NCBI Taxonomy" id="60296"/>
    <lineage>
        <taxon>Eukaryota</taxon>
        <taxon>Metazoa</taxon>
        <taxon>Chordata</taxon>
        <taxon>Craniata</taxon>
        <taxon>Vertebrata</taxon>
        <taxon>Euteleostomi</taxon>
        <taxon>Actinopterygii</taxon>
        <taxon>Neopterygii</taxon>
        <taxon>Teleostei</taxon>
        <taxon>Neoteleostei</taxon>
        <taxon>Acanthomorphata</taxon>
        <taxon>Ovalentaria</taxon>
        <taxon>Atherinomorphae</taxon>
        <taxon>Cyprinodontiformes</taxon>
        <taxon>Nothobranchiidae</taxon>
        <taxon>Iconisemion</taxon>
    </lineage>
</organism>
<protein>
    <submittedName>
        <fullName evidence="1">Uncharacterized protein</fullName>
    </submittedName>
</protein>
<dbReference type="EMBL" id="HADX01005784">
    <property type="protein sequence ID" value="SBP28016.1"/>
    <property type="molecule type" value="Transcribed_RNA"/>
</dbReference>
<dbReference type="AlphaFoldDB" id="A0A1A7YCR6"/>
<sequence length="155" mass="17013">MSPRLSSGVSHTDHRTGSRQRFVDLSAMCLCSCNQERRSSEERTLRPTHAVYETPSPLSAVVFRLGPAASDQPAAVLLLLRRTWRVEPEDAAVWKLWSVVPRGLHTVSNEAFALRGQVLSVPVFSLYKGTRDDSETTNDLGGFGSFSALPSLSVL</sequence>
<reference evidence="1" key="1">
    <citation type="submission" date="2016-05" db="EMBL/GenBank/DDBJ databases">
        <authorList>
            <person name="Lavstsen T."/>
            <person name="Jespersen J.S."/>
        </authorList>
    </citation>
    <scope>NUCLEOTIDE SEQUENCE</scope>
    <source>
        <tissue evidence="1">Brain</tissue>
    </source>
</reference>
<name>A0A1A7YCR6_9TELE</name>
<accession>A0A1A7YCR6</accession>
<evidence type="ECO:0000313" key="1">
    <source>
        <dbReference type="EMBL" id="SBP28016.1"/>
    </source>
</evidence>
<proteinExistence type="predicted"/>
<gene>
    <name evidence="1" type="primary">Nfu_g_1_011107</name>
</gene>